<evidence type="ECO:0000313" key="1">
    <source>
        <dbReference type="EMBL" id="KAK4031679.1"/>
    </source>
</evidence>
<gene>
    <name evidence="1" type="ORF">C8A01DRAFT_41875</name>
</gene>
<evidence type="ECO:0000313" key="2">
    <source>
        <dbReference type="Proteomes" id="UP001303115"/>
    </source>
</evidence>
<feature type="non-terminal residue" evidence="1">
    <location>
        <position position="83"/>
    </location>
</feature>
<protein>
    <submittedName>
        <fullName evidence="1">Uncharacterized protein</fullName>
    </submittedName>
</protein>
<sequence length="83" mass="9372">MVSAFPSERDSPAVRSLDFKRLQGAVEELHGGVYKARLLADDTLYVYKQVERPFYVAGNSDVLQQELRNLELFRGSNVGIVQL</sequence>
<comment type="caution">
    <text evidence="1">The sequence shown here is derived from an EMBL/GenBank/DDBJ whole genome shotgun (WGS) entry which is preliminary data.</text>
</comment>
<keyword evidence="2" id="KW-1185">Reference proteome</keyword>
<organism evidence="1 2">
    <name type="scientific">Parachaetomium inaequale</name>
    <dbReference type="NCBI Taxonomy" id="2588326"/>
    <lineage>
        <taxon>Eukaryota</taxon>
        <taxon>Fungi</taxon>
        <taxon>Dikarya</taxon>
        <taxon>Ascomycota</taxon>
        <taxon>Pezizomycotina</taxon>
        <taxon>Sordariomycetes</taxon>
        <taxon>Sordariomycetidae</taxon>
        <taxon>Sordariales</taxon>
        <taxon>Chaetomiaceae</taxon>
        <taxon>Parachaetomium</taxon>
    </lineage>
</organism>
<proteinExistence type="predicted"/>
<dbReference type="Proteomes" id="UP001303115">
    <property type="component" value="Unassembled WGS sequence"/>
</dbReference>
<dbReference type="AlphaFoldDB" id="A0AAN6SL48"/>
<accession>A0AAN6SL48</accession>
<dbReference type="EMBL" id="MU854729">
    <property type="protein sequence ID" value="KAK4031679.1"/>
    <property type="molecule type" value="Genomic_DNA"/>
</dbReference>
<reference evidence="2" key="1">
    <citation type="journal article" date="2023" name="Mol. Phylogenet. Evol.">
        <title>Genome-scale phylogeny and comparative genomics of the fungal order Sordariales.</title>
        <authorList>
            <person name="Hensen N."/>
            <person name="Bonometti L."/>
            <person name="Westerberg I."/>
            <person name="Brannstrom I.O."/>
            <person name="Guillou S."/>
            <person name="Cros-Aarteil S."/>
            <person name="Calhoun S."/>
            <person name="Haridas S."/>
            <person name="Kuo A."/>
            <person name="Mondo S."/>
            <person name="Pangilinan J."/>
            <person name="Riley R."/>
            <person name="LaButti K."/>
            <person name="Andreopoulos B."/>
            <person name="Lipzen A."/>
            <person name="Chen C."/>
            <person name="Yan M."/>
            <person name="Daum C."/>
            <person name="Ng V."/>
            <person name="Clum A."/>
            <person name="Steindorff A."/>
            <person name="Ohm R.A."/>
            <person name="Martin F."/>
            <person name="Silar P."/>
            <person name="Natvig D.O."/>
            <person name="Lalanne C."/>
            <person name="Gautier V."/>
            <person name="Ament-Velasquez S.L."/>
            <person name="Kruys A."/>
            <person name="Hutchinson M.I."/>
            <person name="Powell A.J."/>
            <person name="Barry K."/>
            <person name="Miller A.N."/>
            <person name="Grigoriev I.V."/>
            <person name="Debuchy R."/>
            <person name="Gladieux P."/>
            <person name="Hiltunen Thoren M."/>
            <person name="Johannesson H."/>
        </authorList>
    </citation>
    <scope>NUCLEOTIDE SEQUENCE [LARGE SCALE GENOMIC DNA]</scope>
    <source>
        <strain evidence="2">CBS 284.82</strain>
    </source>
</reference>
<name>A0AAN6SL48_9PEZI</name>